<proteinExistence type="predicted"/>
<keyword evidence="3" id="KW-1185">Reference proteome</keyword>
<comment type="caution">
    <text evidence="2">The sequence shown here is derived from an EMBL/GenBank/DDBJ whole genome shotgun (WGS) entry which is preliminary data.</text>
</comment>
<sequence>MMTVVPASMLAAAFSLAQIAPPDRDSAERALRAARDAIAAGTSTIDCQPNGHYPEADPCEVQIAGIATLDLRKLVYFSVSRCIVDNRPSRCATLTFDHSRADQSHTDLWFEARAYPVRASADVGSVHVSQGLDTSD</sequence>
<name>A0A4S1WH06_9SPHN</name>
<keyword evidence="1" id="KW-0732">Signal</keyword>
<dbReference type="Proteomes" id="UP000309848">
    <property type="component" value="Unassembled WGS sequence"/>
</dbReference>
<evidence type="ECO:0000313" key="3">
    <source>
        <dbReference type="Proteomes" id="UP000309848"/>
    </source>
</evidence>
<protein>
    <recommendedName>
        <fullName evidence="4">UrcA family protein</fullName>
    </recommendedName>
</protein>
<accession>A0A4S1WH06</accession>
<evidence type="ECO:0000313" key="2">
    <source>
        <dbReference type="EMBL" id="TGX41545.1"/>
    </source>
</evidence>
<organism evidence="2 3">
    <name type="scientific">Sphingomonas naasensis</name>
    <dbReference type="NCBI Taxonomy" id="1344951"/>
    <lineage>
        <taxon>Bacteria</taxon>
        <taxon>Pseudomonadati</taxon>
        <taxon>Pseudomonadota</taxon>
        <taxon>Alphaproteobacteria</taxon>
        <taxon>Sphingomonadales</taxon>
        <taxon>Sphingomonadaceae</taxon>
        <taxon>Sphingomonas</taxon>
    </lineage>
</organism>
<reference evidence="2 3" key="1">
    <citation type="submission" date="2019-04" db="EMBL/GenBank/DDBJ databases">
        <title>Sphingomonas psychrotolerans sp. nov., isolated from soil in the Tianshan Mountains, Xinjiang, China.</title>
        <authorList>
            <person name="Luo Y."/>
            <person name="Sheng H."/>
        </authorList>
    </citation>
    <scope>NUCLEOTIDE SEQUENCE [LARGE SCALE GENOMIC DNA]</scope>
    <source>
        <strain evidence="2 3">KIS18-15</strain>
    </source>
</reference>
<dbReference type="EMBL" id="SRXU01000005">
    <property type="protein sequence ID" value="TGX41545.1"/>
    <property type="molecule type" value="Genomic_DNA"/>
</dbReference>
<feature type="signal peptide" evidence="1">
    <location>
        <begin position="1"/>
        <end position="17"/>
    </location>
</feature>
<evidence type="ECO:0008006" key="4">
    <source>
        <dbReference type="Google" id="ProtNLM"/>
    </source>
</evidence>
<feature type="chain" id="PRO_5020881260" description="UrcA family protein" evidence="1">
    <location>
        <begin position="18"/>
        <end position="136"/>
    </location>
</feature>
<evidence type="ECO:0000256" key="1">
    <source>
        <dbReference type="SAM" id="SignalP"/>
    </source>
</evidence>
<dbReference type="AlphaFoldDB" id="A0A4S1WH06"/>
<dbReference type="RefSeq" id="WP_135985624.1">
    <property type="nucleotide sequence ID" value="NZ_JAASQM010000003.1"/>
</dbReference>
<gene>
    <name evidence="2" type="ORF">E5A74_13090</name>
</gene>